<name>A0A2S6BQE9_9PEZI</name>
<comment type="caution">
    <text evidence="2">The sequence shown here is derived from an EMBL/GenBank/DDBJ whole genome shotgun (WGS) entry which is preliminary data.</text>
</comment>
<feature type="region of interest" description="Disordered" evidence="1">
    <location>
        <begin position="236"/>
        <end position="277"/>
    </location>
</feature>
<dbReference type="OrthoDB" id="3639291at2759"/>
<evidence type="ECO:0000313" key="3">
    <source>
        <dbReference type="Proteomes" id="UP000237631"/>
    </source>
</evidence>
<protein>
    <submittedName>
        <fullName evidence="2">Uncharacterized protein</fullName>
    </submittedName>
</protein>
<evidence type="ECO:0000313" key="2">
    <source>
        <dbReference type="EMBL" id="PPJ49699.1"/>
    </source>
</evidence>
<reference evidence="3" key="1">
    <citation type="journal article" date="2017" name="bioRxiv">
        <title>Conservation of a gene cluster reveals novel cercosporin biosynthetic mechanisms and extends production to the genus Colletotrichum.</title>
        <authorList>
            <person name="de Jonge R."/>
            <person name="Ebert M.K."/>
            <person name="Huitt-Roehl C.R."/>
            <person name="Pal P."/>
            <person name="Suttle J.C."/>
            <person name="Spanner R.E."/>
            <person name="Neubauer J.D."/>
            <person name="Jurick W.M.II."/>
            <person name="Stott K.A."/>
            <person name="Secor G.A."/>
            <person name="Thomma B.P.H.J."/>
            <person name="Van de Peer Y."/>
            <person name="Townsend C.A."/>
            <person name="Bolton M.D."/>
        </authorList>
    </citation>
    <scope>NUCLEOTIDE SEQUENCE [LARGE SCALE GENOMIC DNA]</scope>
    <source>
        <strain evidence="3">CBS538.71</strain>
    </source>
</reference>
<proteinExistence type="predicted"/>
<sequence>MAPEHGWRARKYQEGRLLIKKGQIVQGANTGNDSATTAPEDNIVTTATKVFGIFELLENVAEFMDGREIVVLRRVNQTFNFCLRQPKFDQEVTVQQIAYVPFGKGPRSIRSLPQTPRLFKFLHVRKFDHDDPSRRISWSIDAQIEGKYLNGASVPAAAACDLSRTIHVYTGGGLTVRVRASSSKKGAQVSPAYAVPANLNISLLHLMELTHEWIDVFFKRIKGNCTFVLHVDVKEEQLDSAPSTPSSERFSDAQEWPEGNGSGDSDGTGNDADSPTA</sequence>
<keyword evidence="3" id="KW-1185">Reference proteome</keyword>
<accession>A0A2S6BQE9</accession>
<feature type="compositionally biased region" description="Low complexity" evidence="1">
    <location>
        <begin position="267"/>
        <end position="277"/>
    </location>
</feature>
<dbReference type="AlphaFoldDB" id="A0A2S6BQE9"/>
<dbReference type="Proteomes" id="UP000237631">
    <property type="component" value="Unassembled WGS sequence"/>
</dbReference>
<evidence type="ECO:0000256" key="1">
    <source>
        <dbReference type="SAM" id="MobiDB-lite"/>
    </source>
</evidence>
<organism evidence="2 3">
    <name type="scientific">Cercospora berteroae</name>
    <dbReference type="NCBI Taxonomy" id="357750"/>
    <lineage>
        <taxon>Eukaryota</taxon>
        <taxon>Fungi</taxon>
        <taxon>Dikarya</taxon>
        <taxon>Ascomycota</taxon>
        <taxon>Pezizomycotina</taxon>
        <taxon>Dothideomycetes</taxon>
        <taxon>Dothideomycetidae</taxon>
        <taxon>Mycosphaerellales</taxon>
        <taxon>Mycosphaerellaceae</taxon>
        <taxon>Cercospora</taxon>
    </lineage>
</organism>
<dbReference type="EMBL" id="PNEN01001799">
    <property type="protein sequence ID" value="PPJ49699.1"/>
    <property type="molecule type" value="Genomic_DNA"/>
</dbReference>
<gene>
    <name evidence="2" type="ORF">CBER1_02873</name>
</gene>